<proteinExistence type="predicted"/>
<dbReference type="CDD" id="cd14744">
    <property type="entry name" value="PAAR_CT_2"/>
    <property type="match status" value="1"/>
</dbReference>
<keyword evidence="2" id="KW-1185">Reference proteome</keyword>
<organism evidence="1 2">
    <name type="scientific">Cupriavidus agavae</name>
    <dbReference type="NCBI Taxonomy" id="1001822"/>
    <lineage>
        <taxon>Bacteria</taxon>
        <taxon>Pseudomonadati</taxon>
        <taxon>Pseudomonadota</taxon>
        <taxon>Betaproteobacteria</taxon>
        <taxon>Burkholderiales</taxon>
        <taxon>Burkholderiaceae</taxon>
        <taxon>Cupriavidus</taxon>
    </lineage>
</organism>
<sequence length="198" mass="20949">MSGIRYALKHGDRTTSGGMLMASGAGFMTHHGVLVGVEGDLATCPACKGHGRVQNDCRPNFDLMGRQLLVSGARVYCGCASPPFVIHSQWDFRVEVLAGGHAPDSSGGQDEQVAAAHRLTATSAAAAASQFDEKIRCVDEQGTPIPGVPYFIRDQFGNTHKGVTDEMGCCPRIKTDGPGTLDATFGIEALDLWAREGQ</sequence>
<dbReference type="InterPro" id="IPR008727">
    <property type="entry name" value="PAAR_motif"/>
</dbReference>
<dbReference type="EMBL" id="SGXM01000002">
    <property type="protein sequence ID" value="RZT39424.1"/>
    <property type="molecule type" value="Genomic_DNA"/>
</dbReference>
<gene>
    <name evidence="1" type="ORF">EV147_2619</name>
</gene>
<accession>A0A4Q7RZX4</accession>
<comment type="caution">
    <text evidence="1">The sequence shown here is derived from an EMBL/GenBank/DDBJ whole genome shotgun (WGS) entry which is preliminary data.</text>
</comment>
<name>A0A4Q7RZX4_9BURK</name>
<reference evidence="1 2" key="1">
    <citation type="journal article" date="2015" name="Stand. Genomic Sci.">
        <title>Genomic Encyclopedia of Bacterial and Archaeal Type Strains, Phase III: the genomes of soil and plant-associated and newly described type strains.</title>
        <authorList>
            <person name="Whitman W.B."/>
            <person name="Woyke T."/>
            <person name="Klenk H.P."/>
            <person name="Zhou Y."/>
            <person name="Lilburn T.G."/>
            <person name="Beck B.J."/>
            <person name="De Vos P."/>
            <person name="Vandamme P."/>
            <person name="Eisen J.A."/>
            <person name="Garrity G."/>
            <person name="Hugenholtz P."/>
            <person name="Kyrpides N.C."/>
        </authorList>
    </citation>
    <scope>NUCLEOTIDE SEQUENCE [LARGE SCALE GENOMIC DNA]</scope>
    <source>
        <strain evidence="1 2">ASC-9842</strain>
    </source>
</reference>
<dbReference type="RefSeq" id="WP_130391589.1">
    <property type="nucleotide sequence ID" value="NZ_SGXM01000002.1"/>
</dbReference>
<dbReference type="OrthoDB" id="8565659at2"/>
<dbReference type="AlphaFoldDB" id="A0A4Q7RZX4"/>
<evidence type="ECO:0000313" key="1">
    <source>
        <dbReference type="EMBL" id="RZT39424.1"/>
    </source>
</evidence>
<evidence type="ECO:0000313" key="2">
    <source>
        <dbReference type="Proteomes" id="UP000291078"/>
    </source>
</evidence>
<dbReference type="Pfam" id="PF05488">
    <property type="entry name" value="PAAR_motif"/>
    <property type="match status" value="1"/>
</dbReference>
<dbReference type="Proteomes" id="UP000291078">
    <property type="component" value="Unassembled WGS sequence"/>
</dbReference>
<protein>
    <submittedName>
        <fullName evidence="1">PAAR motif-containing protein</fullName>
    </submittedName>
</protein>